<protein>
    <submittedName>
        <fullName evidence="1">Uncharacterized protein</fullName>
    </submittedName>
</protein>
<name>A0AB37U9S0_9CYAN</name>
<accession>A0AB37U9S0</accession>
<reference evidence="1 2" key="1">
    <citation type="journal article" date="2019" name="Genome Biol. Evol.">
        <title>Day and night: Metabolic profiles and evolutionary relationships of six axenic non-marine cyanobacteria.</title>
        <authorList>
            <person name="Will S.E."/>
            <person name="Henke P."/>
            <person name="Boedeker C."/>
            <person name="Huang S."/>
            <person name="Brinkmann H."/>
            <person name="Rohde M."/>
            <person name="Jarek M."/>
            <person name="Friedl T."/>
            <person name="Seufert S."/>
            <person name="Schumacher M."/>
            <person name="Overmann J."/>
            <person name="Neumann-Schaal M."/>
            <person name="Petersen J."/>
        </authorList>
    </citation>
    <scope>NUCLEOTIDE SEQUENCE [LARGE SCALE GENOMIC DNA]</scope>
    <source>
        <strain evidence="1 2">SAG 39.79</strain>
    </source>
</reference>
<keyword evidence="2" id="KW-1185">Reference proteome</keyword>
<organism evidence="1 2">
    <name type="scientific">Chroococcidiopsis cubana SAG 39.79</name>
    <dbReference type="NCBI Taxonomy" id="388085"/>
    <lineage>
        <taxon>Bacteria</taxon>
        <taxon>Bacillati</taxon>
        <taxon>Cyanobacteriota</taxon>
        <taxon>Cyanophyceae</taxon>
        <taxon>Chroococcidiopsidales</taxon>
        <taxon>Chroococcidiopsidaceae</taxon>
        <taxon>Chroococcidiopsis</taxon>
    </lineage>
</organism>
<evidence type="ECO:0000313" key="1">
    <source>
        <dbReference type="EMBL" id="RUT00709.1"/>
    </source>
</evidence>
<dbReference type="RefSeq" id="WP_199755961.1">
    <property type="nucleotide sequence ID" value="NZ_JAVKZF010000004.1"/>
</dbReference>
<dbReference type="Proteomes" id="UP000282574">
    <property type="component" value="Unassembled WGS sequence"/>
</dbReference>
<sequence length="143" mass="16321">MLFALACSPPEDYGRPISHWTPRELTDEIMKQGIVKSISVRHVVRLLKEAELKLHALSLLVNPSEDEEFDAKVEDITGLYISAIERYQGGERTMSIDEMTAIQATERIEKDLPMRPGKVGRREFEYIPHGTQSLIAVLQCCHW</sequence>
<dbReference type="EMBL" id="RSCK01000139">
    <property type="protein sequence ID" value="RUT00709.1"/>
    <property type="molecule type" value="Genomic_DNA"/>
</dbReference>
<gene>
    <name evidence="1" type="ORF">DSM107010_67050</name>
</gene>
<comment type="caution">
    <text evidence="1">The sequence shown here is derived from an EMBL/GenBank/DDBJ whole genome shotgun (WGS) entry which is preliminary data.</text>
</comment>
<dbReference type="AlphaFoldDB" id="A0AB37U9S0"/>
<proteinExistence type="predicted"/>
<evidence type="ECO:0000313" key="2">
    <source>
        <dbReference type="Proteomes" id="UP000282574"/>
    </source>
</evidence>